<proteinExistence type="predicted"/>
<protein>
    <submittedName>
        <fullName evidence="2">DNA polymerase alpha subunit B</fullName>
    </submittedName>
</protein>
<accession>A0AC35GJR6</accession>
<reference evidence="2" key="1">
    <citation type="submission" date="2022-11" db="UniProtKB">
        <authorList>
            <consortium name="WormBaseParasite"/>
        </authorList>
    </citation>
    <scope>IDENTIFICATION</scope>
</reference>
<name>A0AC35GJR6_9BILA</name>
<sequence length="71" mass="8187">MDNDEIIDELSIFDLKFENDNVLNAFSLFMKRHDRDSGDILDALVAYATNSNRKILTQSFISEFIELVDIS</sequence>
<organism evidence="1 2">
    <name type="scientific">Panagrolaimus sp. PS1159</name>
    <dbReference type="NCBI Taxonomy" id="55785"/>
    <lineage>
        <taxon>Eukaryota</taxon>
        <taxon>Metazoa</taxon>
        <taxon>Ecdysozoa</taxon>
        <taxon>Nematoda</taxon>
        <taxon>Chromadorea</taxon>
        <taxon>Rhabditida</taxon>
        <taxon>Tylenchina</taxon>
        <taxon>Panagrolaimomorpha</taxon>
        <taxon>Panagrolaimoidea</taxon>
        <taxon>Panagrolaimidae</taxon>
        <taxon>Panagrolaimus</taxon>
    </lineage>
</organism>
<dbReference type="Proteomes" id="UP000887580">
    <property type="component" value="Unplaced"/>
</dbReference>
<dbReference type="WBParaSite" id="PS1159_v2.g6109.t1">
    <property type="protein sequence ID" value="PS1159_v2.g6109.t1"/>
    <property type="gene ID" value="PS1159_v2.g6109"/>
</dbReference>
<evidence type="ECO:0000313" key="2">
    <source>
        <dbReference type="WBParaSite" id="PS1159_v2.g6109.t1"/>
    </source>
</evidence>
<evidence type="ECO:0000313" key="1">
    <source>
        <dbReference type="Proteomes" id="UP000887580"/>
    </source>
</evidence>